<dbReference type="EMBL" id="MU805939">
    <property type="protein sequence ID" value="KAJ3845258.1"/>
    <property type="molecule type" value="Genomic_DNA"/>
</dbReference>
<gene>
    <name evidence="2" type="ORF">F5878DRAFT_705652</name>
</gene>
<comment type="caution">
    <text evidence="2">The sequence shown here is derived from an EMBL/GenBank/DDBJ whole genome shotgun (WGS) entry which is preliminary data.</text>
</comment>
<dbReference type="AlphaFoldDB" id="A0AA38PLP8"/>
<keyword evidence="3" id="KW-1185">Reference proteome</keyword>
<dbReference type="Proteomes" id="UP001163846">
    <property type="component" value="Unassembled WGS sequence"/>
</dbReference>
<organism evidence="2 3">
    <name type="scientific">Lentinula raphanica</name>
    <dbReference type="NCBI Taxonomy" id="153919"/>
    <lineage>
        <taxon>Eukaryota</taxon>
        <taxon>Fungi</taxon>
        <taxon>Dikarya</taxon>
        <taxon>Basidiomycota</taxon>
        <taxon>Agaricomycotina</taxon>
        <taxon>Agaricomycetes</taxon>
        <taxon>Agaricomycetidae</taxon>
        <taxon>Agaricales</taxon>
        <taxon>Marasmiineae</taxon>
        <taxon>Omphalotaceae</taxon>
        <taxon>Lentinula</taxon>
    </lineage>
</organism>
<name>A0AA38PLP8_9AGAR</name>
<feature type="region of interest" description="Disordered" evidence="1">
    <location>
        <begin position="330"/>
        <end position="354"/>
    </location>
</feature>
<proteinExistence type="predicted"/>
<sequence length="459" mass="52252">MPSNHNRRSSHANHSSPPRGRPRSASRSRERGRGSESSPIRSSTRHHGGSVDARDAELNDLRRQVKVLMNAQKPAEEGKKRKRPQKGTEPTALQKGRAIPRRVVVFDDLVTIQLQRDTYRAKGYHEDRNEEDFDELEELSEEERAEKRDTHHENRLERGYTAVREMEHVVKDFINEVGKEGGNALLNELERGAESAKTHDTQSATKIVGNELNRRIRKINEQKMKAFREARSTVEPSLELLDELDEGSRVNRGLQNDMTGGLLCPVEIDWSDANTRAAVQRMDPEYDFASSARSRCFYKDEDFDADSPDDGYLQSYLLLQVYRTIYTSPSSAKDQSEDVENLPPPAKKNKSANSQRAHVANIIHLSEVTPRSIAYAAVHLHLALTDASQWTNCYDGYNYRDLWNFIVDFFEDPADDDAAKQAKDLLKWWTDRIFTGTGSAANNRGTKMISRRQAVTKNV</sequence>
<feature type="compositionally biased region" description="Basic residues" evidence="1">
    <location>
        <begin position="1"/>
        <end position="11"/>
    </location>
</feature>
<reference evidence="2" key="1">
    <citation type="submission" date="2022-08" db="EMBL/GenBank/DDBJ databases">
        <authorList>
            <consortium name="DOE Joint Genome Institute"/>
            <person name="Min B."/>
            <person name="Riley R."/>
            <person name="Sierra-Patev S."/>
            <person name="Naranjo-Ortiz M."/>
            <person name="Looney B."/>
            <person name="Konkel Z."/>
            <person name="Slot J.C."/>
            <person name="Sakamoto Y."/>
            <person name="Steenwyk J.L."/>
            <person name="Rokas A."/>
            <person name="Carro J."/>
            <person name="Camarero S."/>
            <person name="Ferreira P."/>
            <person name="Molpeceres G."/>
            <person name="Ruiz-Duenas F.J."/>
            <person name="Serrano A."/>
            <person name="Henrissat B."/>
            <person name="Drula E."/>
            <person name="Hughes K.W."/>
            <person name="Mata J.L."/>
            <person name="Ishikawa N.K."/>
            <person name="Vargas-Isla R."/>
            <person name="Ushijima S."/>
            <person name="Smith C.A."/>
            <person name="Ahrendt S."/>
            <person name="Andreopoulos W."/>
            <person name="He G."/>
            <person name="Labutti K."/>
            <person name="Lipzen A."/>
            <person name="Ng V."/>
            <person name="Sandor L."/>
            <person name="Barry K."/>
            <person name="Martinez A.T."/>
            <person name="Xiao Y."/>
            <person name="Gibbons J.G."/>
            <person name="Terashima K."/>
            <person name="Hibbett D.S."/>
            <person name="Grigoriev I.V."/>
        </authorList>
    </citation>
    <scope>NUCLEOTIDE SEQUENCE</scope>
    <source>
        <strain evidence="2">TFB9207</strain>
    </source>
</reference>
<feature type="compositionally biased region" description="Basic and acidic residues" evidence="1">
    <location>
        <begin position="52"/>
        <end position="63"/>
    </location>
</feature>
<feature type="compositionally biased region" description="Basic and acidic residues" evidence="1">
    <location>
        <begin position="142"/>
        <end position="153"/>
    </location>
</feature>
<evidence type="ECO:0000313" key="3">
    <source>
        <dbReference type="Proteomes" id="UP001163846"/>
    </source>
</evidence>
<evidence type="ECO:0000256" key="1">
    <source>
        <dbReference type="SAM" id="MobiDB-lite"/>
    </source>
</evidence>
<feature type="region of interest" description="Disordered" evidence="1">
    <location>
        <begin position="1"/>
        <end position="96"/>
    </location>
</feature>
<feature type="region of interest" description="Disordered" evidence="1">
    <location>
        <begin position="125"/>
        <end position="153"/>
    </location>
</feature>
<protein>
    <submittedName>
        <fullName evidence="2">Uncharacterized protein</fullName>
    </submittedName>
</protein>
<feature type="compositionally biased region" description="Acidic residues" evidence="1">
    <location>
        <begin position="129"/>
        <end position="141"/>
    </location>
</feature>
<accession>A0AA38PLP8</accession>
<evidence type="ECO:0000313" key="2">
    <source>
        <dbReference type="EMBL" id="KAJ3845258.1"/>
    </source>
</evidence>
<dbReference type="InterPro" id="IPR046521">
    <property type="entry name" value="DUF6698"/>
</dbReference>
<dbReference type="Pfam" id="PF20414">
    <property type="entry name" value="DUF6698"/>
    <property type="match status" value="1"/>
</dbReference>